<keyword evidence="6" id="KW-0732">Signal</keyword>
<dbReference type="GO" id="GO:0006508">
    <property type="term" value="P:proteolysis"/>
    <property type="evidence" value="ECO:0007669"/>
    <property type="project" value="UniProtKB-KW"/>
</dbReference>
<dbReference type="PROSITE" id="PS50240">
    <property type="entry name" value="TRYPSIN_DOM"/>
    <property type="match status" value="2"/>
</dbReference>
<dbReference type="InterPro" id="IPR009003">
    <property type="entry name" value="Peptidase_S1_PA"/>
</dbReference>
<dbReference type="PANTHER" id="PTHR24252:SF7">
    <property type="entry name" value="HYALIN"/>
    <property type="match status" value="1"/>
</dbReference>
<dbReference type="EMBL" id="KL367491">
    <property type="protein sequence ID" value="KFD70020.1"/>
    <property type="molecule type" value="Genomic_DNA"/>
</dbReference>
<evidence type="ECO:0000256" key="4">
    <source>
        <dbReference type="ARBA" id="ARBA00023157"/>
    </source>
</evidence>
<gene>
    <name evidence="8" type="ORF">M514_08977</name>
</gene>
<dbReference type="PROSITE" id="PS00135">
    <property type="entry name" value="TRYPSIN_SER"/>
    <property type="match status" value="2"/>
</dbReference>
<organism evidence="8">
    <name type="scientific">Trichuris suis</name>
    <name type="common">pig whipworm</name>
    <dbReference type="NCBI Taxonomy" id="68888"/>
    <lineage>
        <taxon>Eukaryota</taxon>
        <taxon>Metazoa</taxon>
        <taxon>Ecdysozoa</taxon>
        <taxon>Nematoda</taxon>
        <taxon>Enoplea</taxon>
        <taxon>Dorylaimia</taxon>
        <taxon>Trichinellida</taxon>
        <taxon>Trichuridae</taxon>
        <taxon>Trichuris</taxon>
    </lineage>
</organism>
<keyword evidence="3 5" id="KW-0720">Serine protease</keyword>
<dbReference type="Proteomes" id="UP000030758">
    <property type="component" value="Unassembled WGS sequence"/>
</dbReference>
<name>A0A085NKM4_9BILA</name>
<evidence type="ECO:0000256" key="6">
    <source>
        <dbReference type="SAM" id="SignalP"/>
    </source>
</evidence>
<dbReference type="InterPro" id="IPR001314">
    <property type="entry name" value="Peptidase_S1A"/>
</dbReference>
<feature type="domain" description="Peptidase S1" evidence="7">
    <location>
        <begin position="100"/>
        <end position="337"/>
    </location>
</feature>
<keyword evidence="2 5" id="KW-0378">Hydrolase</keyword>
<dbReference type="PANTHER" id="PTHR24252">
    <property type="entry name" value="ACROSIN-RELATED"/>
    <property type="match status" value="1"/>
</dbReference>
<dbReference type="Pfam" id="PF00089">
    <property type="entry name" value="Trypsin"/>
    <property type="match status" value="2"/>
</dbReference>
<dbReference type="PRINTS" id="PR00722">
    <property type="entry name" value="CHYMOTRYPSIN"/>
</dbReference>
<evidence type="ECO:0000256" key="1">
    <source>
        <dbReference type="ARBA" id="ARBA00022670"/>
    </source>
</evidence>
<protein>
    <recommendedName>
        <fullName evidence="7">Peptidase S1 domain-containing protein</fullName>
    </recommendedName>
</protein>
<feature type="chain" id="PRO_5001796083" description="Peptidase S1 domain-containing protein" evidence="6">
    <location>
        <begin position="29"/>
        <end position="1110"/>
    </location>
</feature>
<dbReference type="InterPro" id="IPR018114">
    <property type="entry name" value="TRYPSIN_HIS"/>
</dbReference>
<proteinExistence type="predicted"/>
<dbReference type="InterPro" id="IPR004875">
    <property type="entry name" value="DDE_SF_endonuclease_dom"/>
</dbReference>
<keyword evidence="4" id="KW-1015">Disulfide bond</keyword>
<feature type="domain" description="Peptidase S1" evidence="7">
    <location>
        <begin position="705"/>
        <end position="948"/>
    </location>
</feature>
<accession>A0A085NKM4</accession>
<dbReference type="FunFam" id="2.40.10.10:FF:000003">
    <property type="entry name" value="Transmembrane serine protease 3"/>
    <property type="match status" value="2"/>
</dbReference>
<dbReference type="AlphaFoldDB" id="A0A085NKM4"/>
<evidence type="ECO:0000313" key="8">
    <source>
        <dbReference type="EMBL" id="KFD70020.1"/>
    </source>
</evidence>
<dbReference type="Pfam" id="PF03184">
    <property type="entry name" value="DDE_1"/>
    <property type="match status" value="1"/>
</dbReference>
<feature type="signal peptide" evidence="6">
    <location>
        <begin position="1"/>
        <end position="28"/>
    </location>
</feature>
<evidence type="ECO:0000256" key="5">
    <source>
        <dbReference type="RuleBase" id="RU363034"/>
    </source>
</evidence>
<evidence type="ECO:0000259" key="7">
    <source>
        <dbReference type="PROSITE" id="PS50240"/>
    </source>
</evidence>
<sequence length="1110" mass="124878">MNSIELIQITMALFVCLGIAFLLASVKAEYECGVPYFSIQKYNRPYTYETTYSTTTARPTSTGGGYWSSIPTPTLHYPSQPSWSFDSSNYPLWFSFGRRIVGGWEARPHSIPWQVRLMRQISSYQYTVCGGSLIQPFQPRNGTQFVLTAAHCLYTEYGYAATNRLKVLVGAHDLNSNNEASQMYIGVKNYMHHSYNDDTKENDIAVLQLQRYVAYTSYTRPVCLPKPNEAIPQNAYCFVSGWGKTSEEGKSSTLLRMVDVAIIPDSECYVHDRLQQMVFCAGTLQGGKDSCQGDSGGPLVCEVNGQYYQYGVVSFGAGCARVGYPGVYARVPTYINWTVSGCKSMEAASTTTWEESGNRGMEIEDDPSKEKEYYDNFFVKPEHLESVFKKIPDFDRPSNNYFGLQGMQSLFRRPGYTSSLFKDNLSKEGFTVLLCASATGEKLKPLVIGRSMEPRAFRNLRPGDLPVTWRSNKCAWMTAAIFKGWVRSVDRQMKRMKRSILLVVDNCPSHPRVRRLTKVTLKFLPPNTSSKTQPLDQGIIKTFKANQLLQWVISKAEVTRSSVRATSIAASINALDAVPWISSSWNKLQPEATRKCFRRAGFVRDQEDDVELRPDSPTREAEIEGVDFEDFVAIDDEVTTSTETDPQAVYQSILAEAGMSVEASSAGDDAEEESDDETEMSMVNAYYECGIPAFPVMKRSPNERIVNGWEARPHSLPWQVRITILQPDGKEKMCGGSLIQLKGRSNATIFVLTAAHCLLVRDVYMEPRNVKVLAGAHDLRDHYEMGRSYVRVRTYTTINYNSDSKENDIALLILQYRIPYSEYARPVCLPTQGESLPVGSTCFVSGWGTLWENGPAANLLQMVDVEILDDYSCYVPSSKRRAMFCAGHYLGNKDSCQGDSGSPLVCMRNGQYYQYGIASFGIGCGRPYYPGVYTNVKSYTAWMQREAENLNQEIRATMSYEPTNRDLVSETQESAVQYVDDYFVDPAKAKAEGILNGTIGETINIDKLPNNTAFNRTQLISMFSKEDREVPRTTTKPAISQRPTLDGNYVYYRPKKQSNPTYPWPDNLPRRPIVRSISSSVEVISTKNVNGRIVKNQQKVYTETKTTSFT</sequence>
<dbReference type="InterPro" id="IPR043504">
    <property type="entry name" value="Peptidase_S1_PA_chymotrypsin"/>
</dbReference>
<evidence type="ECO:0000256" key="3">
    <source>
        <dbReference type="ARBA" id="ARBA00022825"/>
    </source>
</evidence>
<dbReference type="CDD" id="cd00190">
    <property type="entry name" value="Tryp_SPc"/>
    <property type="match status" value="2"/>
</dbReference>
<reference evidence="8" key="1">
    <citation type="journal article" date="2014" name="Nat. Genet.">
        <title>Genome and transcriptome of the porcine whipworm Trichuris suis.</title>
        <authorList>
            <person name="Jex A.R."/>
            <person name="Nejsum P."/>
            <person name="Schwarz E.M."/>
            <person name="Hu L."/>
            <person name="Young N.D."/>
            <person name="Hall R.S."/>
            <person name="Korhonen P.K."/>
            <person name="Liao S."/>
            <person name="Thamsborg S."/>
            <person name="Xia J."/>
            <person name="Xu P."/>
            <person name="Wang S."/>
            <person name="Scheerlinck J.P."/>
            <person name="Hofmann A."/>
            <person name="Sternberg P.W."/>
            <person name="Wang J."/>
            <person name="Gasser R.B."/>
        </authorList>
    </citation>
    <scope>NUCLEOTIDE SEQUENCE [LARGE SCALE GENOMIC DNA]</scope>
    <source>
        <strain evidence="8">DCEP-RM93F</strain>
    </source>
</reference>
<dbReference type="Gene3D" id="2.40.10.10">
    <property type="entry name" value="Trypsin-like serine proteases"/>
    <property type="match status" value="2"/>
</dbReference>
<evidence type="ECO:0000256" key="2">
    <source>
        <dbReference type="ARBA" id="ARBA00022801"/>
    </source>
</evidence>
<dbReference type="PROSITE" id="PS00134">
    <property type="entry name" value="TRYPSIN_HIS"/>
    <property type="match status" value="2"/>
</dbReference>
<dbReference type="InterPro" id="IPR001254">
    <property type="entry name" value="Trypsin_dom"/>
</dbReference>
<dbReference type="GO" id="GO:0003676">
    <property type="term" value="F:nucleic acid binding"/>
    <property type="evidence" value="ECO:0007669"/>
    <property type="project" value="InterPro"/>
</dbReference>
<keyword evidence="1 5" id="KW-0645">Protease</keyword>
<dbReference type="InterPro" id="IPR033116">
    <property type="entry name" value="TRYPSIN_SER"/>
</dbReference>
<dbReference type="SMART" id="SM00020">
    <property type="entry name" value="Tryp_SPc"/>
    <property type="match status" value="2"/>
</dbReference>
<dbReference type="SUPFAM" id="SSF50494">
    <property type="entry name" value="Trypsin-like serine proteases"/>
    <property type="match status" value="2"/>
</dbReference>
<dbReference type="GO" id="GO:0004252">
    <property type="term" value="F:serine-type endopeptidase activity"/>
    <property type="evidence" value="ECO:0007669"/>
    <property type="project" value="InterPro"/>
</dbReference>